<proteinExistence type="predicted"/>
<name>A0A072UHM6_MEDTR</name>
<dbReference type="HOGENOM" id="CLU_1290688_0_0_1"/>
<organism evidence="1 3">
    <name type="scientific">Medicago truncatula</name>
    <name type="common">Barrel medic</name>
    <name type="synonym">Medicago tribuloides</name>
    <dbReference type="NCBI Taxonomy" id="3880"/>
    <lineage>
        <taxon>Eukaryota</taxon>
        <taxon>Viridiplantae</taxon>
        <taxon>Streptophyta</taxon>
        <taxon>Embryophyta</taxon>
        <taxon>Tracheophyta</taxon>
        <taxon>Spermatophyta</taxon>
        <taxon>Magnoliopsida</taxon>
        <taxon>eudicotyledons</taxon>
        <taxon>Gunneridae</taxon>
        <taxon>Pentapetalae</taxon>
        <taxon>rosids</taxon>
        <taxon>fabids</taxon>
        <taxon>Fabales</taxon>
        <taxon>Fabaceae</taxon>
        <taxon>Papilionoideae</taxon>
        <taxon>50 kb inversion clade</taxon>
        <taxon>NPAAA clade</taxon>
        <taxon>Hologalegina</taxon>
        <taxon>IRL clade</taxon>
        <taxon>Trifolieae</taxon>
        <taxon>Medicago</taxon>
    </lineage>
</organism>
<dbReference type="AlphaFoldDB" id="A0A072UHM6"/>
<reference evidence="1 3" key="2">
    <citation type="journal article" date="2014" name="BMC Genomics">
        <title>An improved genome release (version Mt4.0) for the model legume Medicago truncatula.</title>
        <authorList>
            <person name="Tang H."/>
            <person name="Krishnakumar V."/>
            <person name="Bidwell S."/>
            <person name="Rosen B."/>
            <person name="Chan A."/>
            <person name="Zhou S."/>
            <person name="Gentzbittel L."/>
            <person name="Childs K.L."/>
            <person name="Yandell M."/>
            <person name="Gundlach H."/>
            <person name="Mayer K.F."/>
            <person name="Schwartz D.C."/>
            <person name="Town C.D."/>
        </authorList>
    </citation>
    <scope>GENOME REANNOTATION</scope>
    <source>
        <strain evidence="1">A17</strain>
        <strain evidence="2 3">cv. Jemalong A17</strain>
    </source>
</reference>
<evidence type="ECO:0000313" key="1">
    <source>
        <dbReference type="EMBL" id="KEH28628.1"/>
    </source>
</evidence>
<evidence type="ECO:0000313" key="3">
    <source>
        <dbReference type="Proteomes" id="UP000002051"/>
    </source>
</evidence>
<dbReference type="EnsemblPlants" id="KEH28628">
    <property type="protein sequence ID" value="KEH28628"/>
    <property type="gene ID" value="MTR_4g008390"/>
</dbReference>
<evidence type="ECO:0000313" key="2">
    <source>
        <dbReference type="EnsemblPlants" id="KEH28628"/>
    </source>
</evidence>
<dbReference type="Proteomes" id="UP000002051">
    <property type="component" value="Chromosome 4"/>
</dbReference>
<protein>
    <submittedName>
        <fullName evidence="1 2">Uncharacterized protein</fullName>
    </submittedName>
</protein>
<reference evidence="1 3" key="1">
    <citation type="journal article" date="2011" name="Nature">
        <title>The Medicago genome provides insight into the evolution of rhizobial symbioses.</title>
        <authorList>
            <person name="Young N.D."/>
            <person name="Debelle F."/>
            <person name="Oldroyd G.E."/>
            <person name="Geurts R."/>
            <person name="Cannon S.B."/>
            <person name="Udvardi M.K."/>
            <person name="Benedito V.A."/>
            <person name="Mayer K.F."/>
            <person name="Gouzy J."/>
            <person name="Schoof H."/>
            <person name="Van de Peer Y."/>
            <person name="Proost S."/>
            <person name="Cook D.R."/>
            <person name="Meyers B.C."/>
            <person name="Spannagl M."/>
            <person name="Cheung F."/>
            <person name="De Mita S."/>
            <person name="Krishnakumar V."/>
            <person name="Gundlach H."/>
            <person name="Zhou S."/>
            <person name="Mudge J."/>
            <person name="Bharti A.K."/>
            <person name="Murray J.D."/>
            <person name="Naoumkina M.A."/>
            <person name="Rosen B."/>
            <person name="Silverstein K.A."/>
            <person name="Tang H."/>
            <person name="Rombauts S."/>
            <person name="Zhao P.X."/>
            <person name="Zhou P."/>
            <person name="Barbe V."/>
            <person name="Bardou P."/>
            <person name="Bechner M."/>
            <person name="Bellec A."/>
            <person name="Berger A."/>
            <person name="Berges H."/>
            <person name="Bidwell S."/>
            <person name="Bisseling T."/>
            <person name="Choisne N."/>
            <person name="Couloux A."/>
            <person name="Denny R."/>
            <person name="Deshpande S."/>
            <person name="Dai X."/>
            <person name="Doyle J.J."/>
            <person name="Dudez A.M."/>
            <person name="Farmer A.D."/>
            <person name="Fouteau S."/>
            <person name="Franken C."/>
            <person name="Gibelin C."/>
            <person name="Gish J."/>
            <person name="Goldstein S."/>
            <person name="Gonzalez A.J."/>
            <person name="Green P.J."/>
            <person name="Hallab A."/>
            <person name="Hartog M."/>
            <person name="Hua A."/>
            <person name="Humphray S.J."/>
            <person name="Jeong D.H."/>
            <person name="Jing Y."/>
            <person name="Jocker A."/>
            <person name="Kenton S.M."/>
            <person name="Kim D.J."/>
            <person name="Klee K."/>
            <person name="Lai H."/>
            <person name="Lang C."/>
            <person name="Lin S."/>
            <person name="Macmil S.L."/>
            <person name="Magdelenat G."/>
            <person name="Matthews L."/>
            <person name="McCorrison J."/>
            <person name="Monaghan E.L."/>
            <person name="Mun J.H."/>
            <person name="Najar F.Z."/>
            <person name="Nicholson C."/>
            <person name="Noirot C."/>
            <person name="O'Bleness M."/>
            <person name="Paule C.R."/>
            <person name="Poulain J."/>
            <person name="Prion F."/>
            <person name="Qin B."/>
            <person name="Qu C."/>
            <person name="Retzel E.F."/>
            <person name="Riddle C."/>
            <person name="Sallet E."/>
            <person name="Samain S."/>
            <person name="Samson N."/>
            <person name="Sanders I."/>
            <person name="Saurat O."/>
            <person name="Scarpelli C."/>
            <person name="Schiex T."/>
            <person name="Segurens B."/>
            <person name="Severin A.J."/>
            <person name="Sherrier D.J."/>
            <person name="Shi R."/>
            <person name="Sims S."/>
            <person name="Singer S.R."/>
            <person name="Sinharoy S."/>
            <person name="Sterck L."/>
            <person name="Viollet A."/>
            <person name="Wang B.B."/>
            <person name="Wang K."/>
            <person name="Wang M."/>
            <person name="Wang X."/>
            <person name="Warfsmann J."/>
            <person name="Weissenbach J."/>
            <person name="White D.D."/>
            <person name="White J.D."/>
            <person name="Wiley G.B."/>
            <person name="Wincker P."/>
            <person name="Xing Y."/>
            <person name="Yang L."/>
            <person name="Yao Z."/>
            <person name="Ying F."/>
            <person name="Zhai J."/>
            <person name="Zhou L."/>
            <person name="Zuber A."/>
            <person name="Denarie J."/>
            <person name="Dixon R.A."/>
            <person name="May G.D."/>
            <person name="Schwartz D.C."/>
            <person name="Rogers J."/>
            <person name="Quetier F."/>
            <person name="Town C.D."/>
            <person name="Roe B.A."/>
        </authorList>
    </citation>
    <scope>NUCLEOTIDE SEQUENCE [LARGE SCALE GENOMIC DNA]</scope>
    <source>
        <strain evidence="1">A17</strain>
        <strain evidence="2 3">cv. Jemalong A17</strain>
    </source>
</reference>
<sequence>MRIRTGCKVEKGLNKASIEIEFESKPNKALRWKRRMSEPIEIGKRKSERIEQSFEGNSDSVSDWVRANLRLSKDLSGTVIDFRLCEREGDLHLSCFGLMKSSRDGKSYSTNKLHREGSPLKVSFRALELFFLTYSVASTSLVNNCNTGGSGSGKVLGEEEKAVENDYFKVCSIGSDQDCRVVLFSVGLRPTKPKMSSDAALKLAAYQVASSSHK</sequence>
<reference evidence="2" key="3">
    <citation type="submission" date="2015-04" db="UniProtKB">
        <authorList>
            <consortium name="EnsemblPlants"/>
        </authorList>
    </citation>
    <scope>IDENTIFICATION</scope>
    <source>
        <strain evidence="2">cv. Jemalong A17</strain>
    </source>
</reference>
<accession>A0A072UHM6</accession>
<dbReference type="EMBL" id="CM001220">
    <property type="protein sequence ID" value="KEH28628.1"/>
    <property type="molecule type" value="Genomic_DNA"/>
</dbReference>
<gene>
    <name evidence="1" type="ordered locus">MTR_4g008390</name>
</gene>
<keyword evidence="3" id="KW-1185">Reference proteome</keyword>